<organism evidence="1 2">
    <name type="scientific">Chromohalobacter canadensis</name>
    <dbReference type="NCBI Taxonomy" id="141389"/>
    <lineage>
        <taxon>Bacteria</taxon>
        <taxon>Pseudomonadati</taxon>
        <taxon>Pseudomonadota</taxon>
        <taxon>Gammaproteobacteria</taxon>
        <taxon>Oceanospirillales</taxon>
        <taxon>Halomonadaceae</taxon>
        <taxon>Chromohalobacter</taxon>
    </lineage>
</organism>
<accession>A0ABZ0Y8H4</accession>
<protein>
    <submittedName>
        <fullName evidence="1">Nuclease-related domain-containing protein</fullName>
    </submittedName>
</protein>
<evidence type="ECO:0000313" key="1">
    <source>
        <dbReference type="EMBL" id="WQH08367.1"/>
    </source>
</evidence>
<dbReference type="RefSeq" id="WP_246920545.1">
    <property type="nucleotide sequence ID" value="NZ_CP140151.1"/>
</dbReference>
<gene>
    <name evidence="1" type="ORF">SR908_12915</name>
</gene>
<sequence>MDPITDYLETNGPSLTSEVAQYLIDTYSLTPSAARKRVSRAGGEVRRLAGIVFPHKARFLYLQQQFGSPWYWESLAQALIESNSAYGYAIAALRQRGGIVPAKQFPTICGAPLRQQRQLSPDTIFERLSDAKLLTKVTLSGVGECIALIQEEGHYETQADHMRAELLTEDILLTAVKDWLRRLGIASFGQVALRGGEKTPQVGTFAWDLSAPCYLGHMVRKGPDGKAKPGFVACDVFLGKDMTGAGVAPFIRKCLTLRSLPKIGPCMQILVANRFDHDAFLLLKRHGIIPATPKTLFGEEVAEALTQLTSVLINAAHAIIDPGQFDDLFRKLSKIEGAANQLRGTLFEYIAAEVARQKLATEVSMNRIFKVPGSEAEADIVAVTPHHGITLIECKGYSPRATIPDKLFKRWLEHNVPTCYAAIKQHPDWKGLPISFEFWTTAPLTDESMALFTKAKSSIRPSRYTIDLKLGPDLLGTIKKTRNPSLITAFEKHFVKIEREPEVFPENIDLDMFPS</sequence>
<dbReference type="EMBL" id="CP140151">
    <property type="protein sequence ID" value="WQH08367.1"/>
    <property type="molecule type" value="Genomic_DNA"/>
</dbReference>
<reference evidence="1 2" key="1">
    <citation type="submission" date="2023-11" db="EMBL/GenBank/DDBJ databases">
        <title>MicrobeMod: A computational toolkit for identifying prokaryotic methylation and restriction-modification with nanopore sequencing.</title>
        <authorList>
            <person name="Crits-Christoph A."/>
            <person name="Kang S.C."/>
            <person name="Lee H."/>
            <person name="Ostrov N."/>
        </authorList>
    </citation>
    <scope>NUCLEOTIDE SEQUENCE [LARGE SCALE GENOMIC DNA]</scope>
    <source>
        <strain evidence="1 2">ATCC 43984</strain>
    </source>
</reference>
<name>A0ABZ0Y8H4_9GAMM</name>
<proteinExistence type="predicted"/>
<keyword evidence="2" id="KW-1185">Reference proteome</keyword>
<evidence type="ECO:0000313" key="2">
    <source>
        <dbReference type="Proteomes" id="UP001321908"/>
    </source>
</evidence>
<dbReference type="Proteomes" id="UP001321908">
    <property type="component" value="Chromosome"/>
</dbReference>